<dbReference type="InParanoid" id="A0A369JP12"/>
<sequence length="205" mass="23318">MQLLHFIPSSTFRYSCQDPGLISIIFTTSSIHSFKPISIFSTTTNSLRAEVRFSGQPGARIKGFLAELYDMLPSHLHDMVSQHTDFDREFRLAARNMRSVMVDRACKAAPVIFNLPKSYFAVQYDQGSVPELRRLLNFKSLSSRVSKHAPLLYPPSVRKRGSAHVCDPYLFQSTEVFQVPEGIIVWSEREKYGGPAMYGKPWHIS</sequence>
<protein>
    <submittedName>
        <fullName evidence="1">Uncharacterized protein</fullName>
    </submittedName>
</protein>
<proteinExistence type="predicted"/>
<dbReference type="Proteomes" id="UP000076154">
    <property type="component" value="Unassembled WGS sequence"/>
</dbReference>
<evidence type="ECO:0000313" key="2">
    <source>
        <dbReference type="Proteomes" id="UP000076154"/>
    </source>
</evidence>
<gene>
    <name evidence="1" type="ORF">Hypma_009803</name>
</gene>
<name>A0A369JP12_HYPMA</name>
<comment type="caution">
    <text evidence="1">The sequence shown here is derived from an EMBL/GenBank/DDBJ whole genome shotgun (WGS) entry which is preliminary data.</text>
</comment>
<dbReference type="AlphaFoldDB" id="A0A369JP12"/>
<dbReference type="EMBL" id="LUEZ02000048">
    <property type="protein sequence ID" value="RDB22950.1"/>
    <property type="molecule type" value="Genomic_DNA"/>
</dbReference>
<dbReference type="OrthoDB" id="3231188at2759"/>
<accession>A0A369JP12</accession>
<evidence type="ECO:0000313" key="1">
    <source>
        <dbReference type="EMBL" id="RDB22950.1"/>
    </source>
</evidence>
<reference evidence="1" key="1">
    <citation type="submission" date="2018-04" db="EMBL/GenBank/DDBJ databases">
        <title>Whole genome sequencing of Hypsizygus marmoreus.</title>
        <authorList>
            <person name="Choi I.-G."/>
            <person name="Min B."/>
            <person name="Kim J.-G."/>
            <person name="Kim S."/>
            <person name="Oh Y.-L."/>
            <person name="Kong W.-S."/>
            <person name="Park H."/>
            <person name="Jeong J."/>
            <person name="Song E.-S."/>
        </authorList>
    </citation>
    <scope>NUCLEOTIDE SEQUENCE [LARGE SCALE GENOMIC DNA]</scope>
    <source>
        <strain evidence="1">51987-8</strain>
    </source>
</reference>
<organism evidence="1 2">
    <name type="scientific">Hypsizygus marmoreus</name>
    <name type="common">White beech mushroom</name>
    <name type="synonym">Agaricus marmoreus</name>
    <dbReference type="NCBI Taxonomy" id="39966"/>
    <lineage>
        <taxon>Eukaryota</taxon>
        <taxon>Fungi</taxon>
        <taxon>Dikarya</taxon>
        <taxon>Basidiomycota</taxon>
        <taxon>Agaricomycotina</taxon>
        <taxon>Agaricomycetes</taxon>
        <taxon>Agaricomycetidae</taxon>
        <taxon>Agaricales</taxon>
        <taxon>Tricholomatineae</taxon>
        <taxon>Lyophyllaceae</taxon>
        <taxon>Hypsizygus</taxon>
    </lineage>
</organism>
<keyword evidence="2" id="KW-1185">Reference proteome</keyword>